<organism evidence="9 10">
    <name type="scientific">Cryptosporangium aurantiacum</name>
    <dbReference type="NCBI Taxonomy" id="134849"/>
    <lineage>
        <taxon>Bacteria</taxon>
        <taxon>Bacillati</taxon>
        <taxon>Actinomycetota</taxon>
        <taxon>Actinomycetes</taxon>
        <taxon>Cryptosporangiales</taxon>
        <taxon>Cryptosporangiaceae</taxon>
        <taxon>Cryptosporangium</taxon>
    </lineage>
</organism>
<feature type="transmembrane region" description="Helical" evidence="7">
    <location>
        <begin position="130"/>
        <end position="152"/>
    </location>
</feature>
<evidence type="ECO:0000313" key="9">
    <source>
        <dbReference type="EMBL" id="SHM93569.1"/>
    </source>
</evidence>
<keyword evidence="2" id="KW-0813">Transport</keyword>
<evidence type="ECO:0000313" key="10">
    <source>
        <dbReference type="Proteomes" id="UP000184440"/>
    </source>
</evidence>
<feature type="domain" description="Major facilitator superfamily (MFS) profile" evidence="8">
    <location>
        <begin position="6"/>
        <end position="489"/>
    </location>
</feature>
<keyword evidence="10" id="KW-1185">Reference proteome</keyword>
<evidence type="ECO:0000256" key="6">
    <source>
        <dbReference type="ARBA" id="ARBA00023136"/>
    </source>
</evidence>
<feature type="transmembrane region" description="Helical" evidence="7">
    <location>
        <begin position="97"/>
        <end position="118"/>
    </location>
</feature>
<dbReference type="InterPro" id="IPR011701">
    <property type="entry name" value="MFS"/>
</dbReference>
<dbReference type="InterPro" id="IPR036259">
    <property type="entry name" value="MFS_trans_sf"/>
</dbReference>
<dbReference type="PANTHER" id="PTHR42718">
    <property type="entry name" value="MAJOR FACILITATOR SUPERFAMILY MULTIDRUG TRANSPORTER MFSC"/>
    <property type="match status" value="1"/>
</dbReference>
<dbReference type="AlphaFoldDB" id="A0A1M7MRE8"/>
<feature type="transmembrane region" description="Helical" evidence="7">
    <location>
        <begin position="260"/>
        <end position="283"/>
    </location>
</feature>
<evidence type="ECO:0000256" key="2">
    <source>
        <dbReference type="ARBA" id="ARBA00022448"/>
    </source>
</evidence>
<dbReference type="NCBIfam" id="TIGR00711">
    <property type="entry name" value="efflux_EmrB"/>
    <property type="match status" value="1"/>
</dbReference>
<feature type="transmembrane region" description="Helical" evidence="7">
    <location>
        <begin position="158"/>
        <end position="181"/>
    </location>
</feature>
<keyword evidence="3" id="KW-1003">Cell membrane</keyword>
<keyword evidence="6 7" id="KW-0472">Membrane</keyword>
<protein>
    <submittedName>
        <fullName evidence="9">Drug resistance transporter, EmrB/QacA subfamily</fullName>
    </submittedName>
</protein>
<keyword evidence="4 7" id="KW-0812">Transmembrane</keyword>
<dbReference type="STRING" id="134849.SAMN05443668_102232"/>
<dbReference type="EMBL" id="FRCS01000002">
    <property type="protein sequence ID" value="SHM93569.1"/>
    <property type="molecule type" value="Genomic_DNA"/>
</dbReference>
<feature type="transmembrane region" description="Helical" evidence="7">
    <location>
        <begin position="193"/>
        <end position="210"/>
    </location>
</feature>
<dbReference type="InterPro" id="IPR004638">
    <property type="entry name" value="EmrB-like"/>
</dbReference>
<evidence type="ECO:0000256" key="3">
    <source>
        <dbReference type="ARBA" id="ARBA00022475"/>
    </source>
</evidence>
<dbReference type="PRINTS" id="PR01036">
    <property type="entry name" value="TCRTETB"/>
</dbReference>
<dbReference type="PROSITE" id="PS50850">
    <property type="entry name" value="MFS"/>
    <property type="match status" value="1"/>
</dbReference>
<dbReference type="Pfam" id="PF07690">
    <property type="entry name" value="MFS_1"/>
    <property type="match status" value="1"/>
</dbReference>
<reference evidence="9 10" key="1">
    <citation type="submission" date="2016-11" db="EMBL/GenBank/DDBJ databases">
        <authorList>
            <person name="Jaros S."/>
            <person name="Januszkiewicz K."/>
            <person name="Wedrychowicz H."/>
        </authorList>
    </citation>
    <scope>NUCLEOTIDE SEQUENCE [LARGE SCALE GENOMIC DNA]</scope>
    <source>
        <strain evidence="9 10">DSM 46144</strain>
    </source>
</reference>
<evidence type="ECO:0000256" key="4">
    <source>
        <dbReference type="ARBA" id="ARBA00022692"/>
    </source>
</evidence>
<dbReference type="GO" id="GO:0005886">
    <property type="term" value="C:plasma membrane"/>
    <property type="evidence" value="ECO:0007669"/>
    <property type="project" value="UniProtKB-SubCell"/>
</dbReference>
<sequence>MRKWMPLIAISLGTFMLLIDVTIVNVALPDIAADLHTGLGDLQWVIDIYALALAALLLGVGSAADRFGRKRVYLIGMTLFAIASLGCALADSSTTLIVARGIQGIGGAAMFATTIALINTAYTGKDRGIAFGIWGAINGAATAAGPILGGLLTEHYGWPSIFLVNVPIGVLTVVLAMRVLAESNDPAARIDPAGVVTFTLAASAATYGLIRAGEDGWTAPAALIAFGFGFAALAVFIVVERARAYPMLDLSLFKRPAFTGLMVAAVAINLSAFSVMAFTSLWLQSVLGLSPIAAGAVFVPLSLASLVCSVLAGRLLHDRVAPGLIIGGGLVLISAGSALQALVGSGSSWTVLVPGLIVMGIGVGTVMPTLSSAALAAAPRERSGMAGGAVTTFRQLGLVLGIAVLGGVFAGRVENTVRDEVPDAHRVAELLTGGQARVVTGTAPAEQRSAIDDLVHTAFASGLRWSFLLCAAVALIGAVLTLVLTQRRSAPAAEQAVPAPVG</sequence>
<feature type="transmembrane region" description="Helical" evidence="7">
    <location>
        <begin position="216"/>
        <end position="239"/>
    </location>
</feature>
<keyword evidence="5 7" id="KW-1133">Transmembrane helix</keyword>
<feature type="transmembrane region" description="Helical" evidence="7">
    <location>
        <begin position="324"/>
        <end position="343"/>
    </location>
</feature>
<proteinExistence type="predicted"/>
<name>A0A1M7MRE8_9ACTN</name>
<accession>A0A1M7MRE8</accession>
<gene>
    <name evidence="9" type="ORF">SAMN05443668_102232</name>
</gene>
<comment type="subcellular location">
    <subcellularLocation>
        <location evidence="1">Cell membrane</location>
        <topology evidence="1">Multi-pass membrane protein</topology>
    </subcellularLocation>
</comment>
<evidence type="ECO:0000259" key="8">
    <source>
        <dbReference type="PROSITE" id="PS50850"/>
    </source>
</evidence>
<feature type="transmembrane region" description="Helical" evidence="7">
    <location>
        <begin position="349"/>
        <end position="375"/>
    </location>
</feature>
<dbReference type="Gene3D" id="1.20.1720.10">
    <property type="entry name" value="Multidrug resistance protein D"/>
    <property type="match status" value="1"/>
</dbReference>
<dbReference type="GO" id="GO:0022857">
    <property type="term" value="F:transmembrane transporter activity"/>
    <property type="evidence" value="ECO:0007669"/>
    <property type="project" value="InterPro"/>
</dbReference>
<feature type="transmembrane region" description="Helical" evidence="7">
    <location>
        <begin position="465"/>
        <end position="485"/>
    </location>
</feature>
<dbReference type="CDD" id="cd17321">
    <property type="entry name" value="MFS_MMR_MDR_like"/>
    <property type="match status" value="1"/>
</dbReference>
<evidence type="ECO:0000256" key="1">
    <source>
        <dbReference type="ARBA" id="ARBA00004651"/>
    </source>
</evidence>
<dbReference type="SUPFAM" id="SSF103473">
    <property type="entry name" value="MFS general substrate transporter"/>
    <property type="match status" value="1"/>
</dbReference>
<feature type="transmembrane region" description="Helical" evidence="7">
    <location>
        <begin position="289"/>
        <end position="312"/>
    </location>
</feature>
<feature type="transmembrane region" description="Helical" evidence="7">
    <location>
        <begin position="396"/>
        <end position="413"/>
    </location>
</feature>
<dbReference type="OrthoDB" id="9781469at2"/>
<evidence type="ECO:0000256" key="7">
    <source>
        <dbReference type="SAM" id="Phobius"/>
    </source>
</evidence>
<feature type="transmembrane region" description="Helical" evidence="7">
    <location>
        <begin position="42"/>
        <end position="60"/>
    </location>
</feature>
<feature type="transmembrane region" description="Helical" evidence="7">
    <location>
        <begin position="72"/>
        <end position="91"/>
    </location>
</feature>
<dbReference type="InterPro" id="IPR020846">
    <property type="entry name" value="MFS_dom"/>
</dbReference>
<evidence type="ECO:0000256" key="5">
    <source>
        <dbReference type="ARBA" id="ARBA00022989"/>
    </source>
</evidence>
<dbReference type="RefSeq" id="WP_073253599.1">
    <property type="nucleotide sequence ID" value="NZ_FRCS01000002.1"/>
</dbReference>
<dbReference type="PANTHER" id="PTHR42718:SF49">
    <property type="entry name" value="EXPORT PROTEIN"/>
    <property type="match status" value="1"/>
</dbReference>
<dbReference type="Gene3D" id="1.20.1250.20">
    <property type="entry name" value="MFS general substrate transporter like domains"/>
    <property type="match status" value="1"/>
</dbReference>
<dbReference type="Proteomes" id="UP000184440">
    <property type="component" value="Unassembled WGS sequence"/>
</dbReference>